<dbReference type="GO" id="GO:0004497">
    <property type="term" value="F:monooxygenase activity"/>
    <property type="evidence" value="ECO:0007669"/>
    <property type="project" value="UniProtKB-KW"/>
</dbReference>
<feature type="domain" description="ABM" evidence="1">
    <location>
        <begin position="6"/>
        <end position="74"/>
    </location>
</feature>
<dbReference type="AlphaFoldDB" id="A0A852UUJ4"/>
<evidence type="ECO:0000313" key="2">
    <source>
        <dbReference type="EMBL" id="NYF39238.1"/>
    </source>
</evidence>
<sequence>MVTLGLLALLEVKPGKEAEAEGFLTEALQLVEKEPGTTAWFAIRLGSTLYAVFDAFPDEQARDAHMSGELIRALSEQAPDLFEKAPAINPFGVIAAKLPG</sequence>
<keyword evidence="2" id="KW-0560">Oxidoreductase</keyword>
<evidence type="ECO:0000259" key="1">
    <source>
        <dbReference type="Pfam" id="PF03992"/>
    </source>
</evidence>
<evidence type="ECO:0000313" key="3">
    <source>
        <dbReference type="Proteomes" id="UP000576393"/>
    </source>
</evidence>
<keyword evidence="2" id="KW-0503">Monooxygenase</keyword>
<name>A0A852UUJ4_9ACTN</name>
<proteinExistence type="predicted"/>
<dbReference type="SUPFAM" id="SSF54909">
    <property type="entry name" value="Dimeric alpha+beta barrel"/>
    <property type="match status" value="1"/>
</dbReference>
<dbReference type="Proteomes" id="UP000576393">
    <property type="component" value="Unassembled WGS sequence"/>
</dbReference>
<dbReference type="Pfam" id="PF03992">
    <property type="entry name" value="ABM"/>
    <property type="match status" value="1"/>
</dbReference>
<comment type="caution">
    <text evidence="2">The sequence shown here is derived from an EMBL/GenBank/DDBJ whole genome shotgun (WGS) entry which is preliminary data.</text>
</comment>
<dbReference type="InterPro" id="IPR007138">
    <property type="entry name" value="ABM_dom"/>
</dbReference>
<dbReference type="EMBL" id="JACCCO010000001">
    <property type="protein sequence ID" value="NYF39238.1"/>
    <property type="molecule type" value="Genomic_DNA"/>
</dbReference>
<dbReference type="InterPro" id="IPR011008">
    <property type="entry name" value="Dimeric_a/b-barrel"/>
</dbReference>
<accession>A0A852UUJ4</accession>
<dbReference type="RefSeq" id="WP_179818874.1">
    <property type="nucleotide sequence ID" value="NZ_CP192034.1"/>
</dbReference>
<keyword evidence="3" id="KW-1185">Reference proteome</keyword>
<gene>
    <name evidence="2" type="ORF">HDA43_001397</name>
</gene>
<reference evidence="2 3" key="1">
    <citation type="submission" date="2020-07" db="EMBL/GenBank/DDBJ databases">
        <title>Sequencing the genomes of 1000 actinobacteria strains.</title>
        <authorList>
            <person name="Klenk H.-P."/>
        </authorList>
    </citation>
    <scope>NUCLEOTIDE SEQUENCE [LARGE SCALE GENOMIC DNA]</scope>
    <source>
        <strain evidence="2 3">DSM 45763</strain>
    </source>
</reference>
<organism evidence="2 3">
    <name type="scientific">Streptosporangium sandarakinum</name>
    <dbReference type="NCBI Taxonomy" id="1260955"/>
    <lineage>
        <taxon>Bacteria</taxon>
        <taxon>Bacillati</taxon>
        <taxon>Actinomycetota</taxon>
        <taxon>Actinomycetes</taxon>
        <taxon>Streptosporangiales</taxon>
        <taxon>Streptosporangiaceae</taxon>
        <taxon>Streptosporangium</taxon>
    </lineage>
</organism>
<protein>
    <submittedName>
        <fullName evidence="2">Quinol monooxygenase YgiN</fullName>
    </submittedName>
</protein>
<dbReference type="Gene3D" id="3.30.70.100">
    <property type="match status" value="1"/>
</dbReference>